<accession>A0A511BLL9</accession>
<sequence>MLLSLMFPMPWMLRKAPWLGHVPGMQRPTSPAGQDAASSRDDGPSTPGSGAAQSQADNGTDRLMTPDITRQIVGSIAFGGHTLPLPAGIWHPVLTGQYGPGGQMLINILVRTDRGIVTGVTIARTADAQLPVEIVQEASGRCHDDRNYAAHVFADRADGRSECAFVANAVMGPNGVISPDELIQLAFRRLSALGFPLPSLFIVASWIRSSGATDSEKGTSAVTYLLSPTNAGTVQLLAPLPYWDKETLSQAPAARAFVQKTDQWFEKWIPLLRRDMTRETSNAAIPETLARDPAAPT</sequence>
<organism evidence="2 3">
    <name type="scientific">Swaminathania salitolerans</name>
    <dbReference type="NCBI Taxonomy" id="182838"/>
    <lineage>
        <taxon>Bacteria</taxon>
        <taxon>Pseudomonadati</taxon>
        <taxon>Pseudomonadota</taxon>
        <taxon>Alphaproteobacteria</taxon>
        <taxon>Acetobacterales</taxon>
        <taxon>Acetobacteraceae</taxon>
        <taxon>Swaminathania</taxon>
    </lineage>
</organism>
<keyword evidence="3" id="KW-1185">Reference proteome</keyword>
<feature type="region of interest" description="Disordered" evidence="1">
    <location>
        <begin position="23"/>
        <end position="62"/>
    </location>
</feature>
<dbReference type="EMBL" id="BJVC01000001">
    <property type="protein sequence ID" value="GEL01237.1"/>
    <property type="molecule type" value="Genomic_DNA"/>
</dbReference>
<protein>
    <submittedName>
        <fullName evidence="2">Uncharacterized protein</fullName>
    </submittedName>
</protein>
<evidence type="ECO:0000313" key="2">
    <source>
        <dbReference type="EMBL" id="GEL01237.1"/>
    </source>
</evidence>
<feature type="compositionally biased region" description="Polar residues" evidence="1">
    <location>
        <begin position="46"/>
        <end position="58"/>
    </location>
</feature>
<gene>
    <name evidence="2" type="ORF">SSA02_04000</name>
</gene>
<proteinExistence type="predicted"/>
<reference evidence="2 3" key="1">
    <citation type="submission" date="2019-07" db="EMBL/GenBank/DDBJ databases">
        <title>Whole genome shotgun sequence of Swaminathania salitolerans NBRC 104436.</title>
        <authorList>
            <person name="Hosoyama A."/>
            <person name="Uohara A."/>
            <person name="Ohji S."/>
            <person name="Ichikawa N."/>
        </authorList>
    </citation>
    <scope>NUCLEOTIDE SEQUENCE [LARGE SCALE GENOMIC DNA]</scope>
    <source>
        <strain evidence="2 3">NBRC 104436</strain>
    </source>
</reference>
<name>A0A511BLL9_9PROT</name>
<comment type="caution">
    <text evidence="2">The sequence shown here is derived from an EMBL/GenBank/DDBJ whole genome shotgun (WGS) entry which is preliminary data.</text>
</comment>
<dbReference type="Proteomes" id="UP000321405">
    <property type="component" value="Unassembled WGS sequence"/>
</dbReference>
<dbReference type="AlphaFoldDB" id="A0A511BLL9"/>
<evidence type="ECO:0000256" key="1">
    <source>
        <dbReference type="SAM" id="MobiDB-lite"/>
    </source>
</evidence>
<evidence type="ECO:0000313" key="3">
    <source>
        <dbReference type="Proteomes" id="UP000321405"/>
    </source>
</evidence>